<dbReference type="eggNOG" id="ENOG5032ZRJ">
    <property type="taxonomic scope" value="Bacteria"/>
</dbReference>
<name>A0A0S7E7K0_9FLAO</name>
<dbReference type="RefSeq" id="WP_006260135.1">
    <property type="nucleotide sequence ID" value="NZ_CP013690.1"/>
</dbReference>
<evidence type="ECO:0000313" key="1">
    <source>
        <dbReference type="EMBL" id="ALU27375.1"/>
    </source>
</evidence>
<organism evidence="1 2">
    <name type="scientific">Myroides odoratimimus</name>
    <dbReference type="NCBI Taxonomy" id="76832"/>
    <lineage>
        <taxon>Bacteria</taxon>
        <taxon>Pseudomonadati</taxon>
        <taxon>Bacteroidota</taxon>
        <taxon>Flavobacteriia</taxon>
        <taxon>Flavobacteriales</taxon>
        <taxon>Flavobacteriaceae</taxon>
        <taxon>Myroides</taxon>
    </lineage>
</organism>
<dbReference type="EMBL" id="CP013690">
    <property type="protein sequence ID" value="ALU27375.1"/>
    <property type="molecule type" value="Genomic_DNA"/>
</dbReference>
<dbReference type="AlphaFoldDB" id="A0A0S7E7K0"/>
<accession>A0A0S7E7K0</accession>
<evidence type="ECO:0000313" key="2">
    <source>
        <dbReference type="Proteomes" id="UP000069030"/>
    </source>
</evidence>
<protein>
    <submittedName>
        <fullName evidence="1">Uncharacterized protein</fullName>
    </submittedName>
</protein>
<reference evidence="1 2" key="1">
    <citation type="journal article" date="2016" name="J. Zhejiang Univ. Sci. B">
        <title>Antibiotic resistance mechanisms of Myroides sp.</title>
        <authorList>
            <person name="Hu S."/>
            <person name="Yuan S."/>
            <person name="Qu H."/>
            <person name="Jiang T."/>
            <person name="Zhou Y."/>
            <person name="Wang M."/>
            <person name="Ming D."/>
        </authorList>
    </citation>
    <scope>NUCLEOTIDE SEQUENCE [LARGE SCALE GENOMIC DNA]</scope>
    <source>
        <strain evidence="1 2">PR63039</strain>
    </source>
</reference>
<proteinExistence type="predicted"/>
<dbReference type="Proteomes" id="UP000069030">
    <property type="component" value="Chromosome"/>
</dbReference>
<gene>
    <name evidence="1" type="ORF">AS202_14945</name>
</gene>
<sequence>MLFKPVLPVVEYVVLYDYIKDELCVNRDKPELECNGMCHLSKEMANASDTGKDKSKSNFASAEIQLVYFQDIVNNTSIHLFKNYTFKAFFSLDSVYTYTFNDFLFRPPV</sequence>
<dbReference type="KEGG" id="mod:AS202_14945"/>